<dbReference type="InterPro" id="IPR007345">
    <property type="entry name" value="Polysacch_pyruvyl_Trfase"/>
</dbReference>
<evidence type="ECO:0000313" key="3">
    <source>
        <dbReference type="Proteomes" id="UP000225766"/>
    </source>
</evidence>
<dbReference type="Proteomes" id="UP000225766">
    <property type="component" value="Unassembled WGS sequence"/>
</dbReference>
<comment type="caution">
    <text evidence="2">The sequence shown here is derived from an EMBL/GenBank/DDBJ whole genome shotgun (WGS) entry which is preliminary data.</text>
</comment>
<dbReference type="Pfam" id="PF04230">
    <property type="entry name" value="PS_pyruv_trans"/>
    <property type="match status" value="1"/>
</dbReference>
<dbReference type="AlphaFoldDB" id="A0A2C1KXN9"/>
<reference evidence="2 3" key="1">
    <citation type="submission" date="2017-09" db="EMBL/GenBank/DDBJ databases">
        <title>Large-scale bioinformatics analysis of Bacillus genomes uncovers conserved roles of natural products in bacterial physiology.</title>
        <authorList>
            <consortium name="Agbiome Team Llc"/>
            <person name="Bleich R.M."/>
            <person name="Grubbs K.J."/>
            <person name="Santa Maria K.C."/>
            <person name="Allen S.E."/>
            <person name="Farag S."/>
            <person name="Shank E.A."/>
            <person name="Bowers A."/>
        </authorList>
    </citation>
    <scope>NUCLEOTIDE SEQUENCE [LARGE SCALE GENOMIC DNA]</scope>
    <source>
        <strain evidence="2 3">AFS040105</strain>
    </source>
</reference>
<dbReference type="EMBL" id="NUMG01000041">
    <property type="protein sequence ID" value="PGT97395.1"/>
    <property type="molecule type" value="Genomic_DNA"/>
</dbReference>
<organism evidence="2 3">
    <name type="scientific">Bacillus cereus</name>
    <dbReference type="NCBI Taxonomy" id="1396"/>
    <lineage>
        <taxon>Bacteria</taxon>
        <taxon>Bacillati</taxon>
        <taxon>Bacillota</taxon>
        <taxon>Bacilli</taxon>
        <taxon>Bacillales</taxon>
        <taxon>Bacillaceae</taxon>
        <taxon>Bacillus</taxon>
        <taxon>Bacillus cereus group</taxon>
    </lineage>
</organism>
<name>A0A2C1KXN9_BACCE</name>
<evidence type="ECO:0000259" key="1">
    <source>
        <dbReference type="Pfam" id="PF04230"/>
    </source>
</evidence>
<gene>
    <name evidence="2" type="ORF">COD19_24930</name>
</gene>
<evidence type="ECO:0000313" key="2">
    <source>
        <dbReference type="EMBL" id="PGT97395.1"/>
    </source>
</evidence>
<sequence length="323" mass="37882">MKKILLLDTSVATLNMGDDIINISIKNNMEELLKDNYYITMPTHTPLFYKYQNLLYPKKLDIYKNADYKFLCGTNALYTNMLRPLPNWNIHLFNTKLVQNTILFGVGIGENSKNINLYTKTLYKKVLSKEYVHSTRDEKTKVMLENMGFKAENTGCPTLWKLTPEFCREIPTTKRESVIFTLTYYHKDIPNDTEMIKILKRSYKKVYFWPQCALDLDYLKELGESEGVTIISPNLENYDAILSEDIDYVGNRLHGGVFALQHKKRAIIIAIDYRAREMKKNYSIPVLDRENIVEELEEKISSEWSTEITGLDFDKIEKWKKQF</sequence>
<proteinExistence type="predicted"/>
<dbReference type="RefSeq" id="WP_098883008.1">
    <property type="nucleotide sequence ID" value="NZ_NUMG01000041.1"/>
</dbReference>
<feature type="domain" description="Polysaccharide pyruvyl transferase" evidence="1">
    <location>
        <begin position="15"/>
        <end position="273"/>
    </location>
</feature>
<accession>A0A2C1KXN9</accession>
<protein>
    <submittedName>
        <fullName evidence="2">Capsular biosynthesis protein</fullName>
    </submittedName>
</protein>